<keyword evidence="3" id="KW-0408">Iron</keyword>
<feature type="domain" description="Iron-binding zinc finger CDGSH type" evidence="6">
    <location>
        <begin position="61"/>
        <end position="97"/>
    </location>
</feature>
<dbReference type="GO" id="GO:0005737">
    <property type="term" value="C:cytoplasm"/>
    <property type="evidence" value="ECO:0007669"/>
    <property type="project" value="UniProtKB-ARBA"/>
</dbReference>
<accession>A0A4Y4E1E1</accession>
<dbReference type="Proteomes" id="UP000316659">
    <property type="component" value="Unassembled WGS sequence"/>
</dbReference>
<feature type="region of interest" description="Disordered" evidence="5">
    <location>
        <begin position="89"/>
        <end position="114"/>
    </location>
</feature>
<evidence type="ECO:0000256" key="4">
    <source>
        <dbReference type="ARBA" id="ARBA00023014"/>
    </source>
</evidence>
<dbReference type="EMBL" id="BJNZ01000002">
    <property type="protein sequence ID" value="GED08471.1"/>
    <property type="molecule type" value="Genomic_DNA"/>
</dbReference>
<dbReference type="Pfam" id="PF09360">
    <property type="entry name" value="zf-CDGSH"/>
    <property type="match status" value="1"/>
</dbReference>
<feature type="compositionally biased region" description="Basic and acidic residues" evidence="5">
    <location>
        <begin position="1"/>
        <end position="25"/>
    </location>
</feature>
<evidence type="ECO:0000259" key="6">
    <source>
        <dbReference type="SMART" id="SM00704"/>
    </source>
</evidence>
<keyword evidence="1" id="KW-0001">2Fe-2S</keyword>
<feature type="compositionally biased region" description="Polar residues" evidence="5">
    <location>
        <begin position="105"/>
        <end position="114"/>
    </location>
</feature>
<dbReference type="InterPro" id="IPR042216">
    <property type="entry name" value="MitoNEET_CISD"/>
</dbReference>
<gene>
    <name evidence="7" type="ORF">CCE02nite_04700</name>
</gene>
<evidence type="ECO:0000313" key="8">
    <source>
        <dbReference type="Proteomes" id="UP000316659"/>
    </source>
</evidence>
<evidence type="ECO:0000256" key="3">
    <source>
        <dbReference type="ARBA" id="ARBA00023004"/>
    </source>
</evidence>
<dbReference type="AlphaFoldDB" id="A0A4Y4E1E1"/>
<organism evidence="7 8">
    <name type="scientific">Cellulosimicrobium cellulans</name>
    <name type="common">Arthrobacter luteus</name>
    <dbReference type="NCBI Taxonomy" id="1710"/>
    <lineage>
        <taxon>Bacteria</taxon>
        <taxon>Bacillati</taxon>
        <taxon>Actinomycetota</taxon>
        <taxon>Actinomycetes</taxon>
        <taxon>Micrococcales</taxon>
        <taxon>Promicromonosporaceae</taxon>
        <taxon>Cellulosimicrobium</taxon>
    </lineage>
</organism>
<sequence>MSDLLRDADPSRRPVDGRAARDERGGATTTGESHNYVEEVVVTACPDGPLLVRGPARLVDQEGKEIERHRATVALCRCGGTAIPPWCDGTHKVNGYRSGDDEGRSTASEAGTGA</sequence>
<protein>
    <recommendedName>
        <fullName evidence="6">Iron-binding zinc finger CDGSH type domain-containing protein</fullName>
    </recommendedName>
</protein>
<evidence type="ECO:0000256" key="5">
    <source>
        <dbReference type="SAM" id="MobiDB-lite"/>
    </source>
</evidence>
<evidence type="ECO:0000256" key="2">
    <source>
        <dbReference type="ARBA" id="ARBA00022723"/>
    </source>
</evidence>
<evidence type="ECO:0000313" key="7">
    <source>
        <dbReference type="EMBL" id="GED08471.1"/>
    </source>
</evidence>
<comment type="caution">
    <text evidence="7">The sequence shown here is derived from an EMBL/GenBank/DDBJ whole genome shotgun (WGS) entry which is preliminary data.</text>
</comment>
<dbReference type="GO" id="GO:0046872">
    <property type="term" value="F:metal ion binding"/>
    <property type="evidence" value="ECO:0007669"/>
    <property type="project" value="UniProtKB-KW"/>
</dbReference>
<feature type="region of interest" description="Disordered" evidence="5">
    <location>
        <begin position="1"/>
        <end position="35"/>
    </location>
</feature>
<dbReference type="InterPro" id="IPR018967">
    <property type="entry name" value="FeS-contain_CDGSH-typ"/>
</dbReference>
<dbReference type="SMART" id="SM00704">
    <property type="entry name" value="ZnF_CDGSH"/>
    <property type="match status" value="1"/>
</dbReference>
<name>A0A4Y4E1E1_CELCE</name>
<proteinExistence type="predicted"/>
<evidence type="ECO:0000256" key="1">
    <source>
        <dbReference type="ARBA" id="ARBA00022714"/>
    </source>
</evidence>
<dbReference type="GO" id="GO:0051537">
    <property type="term" value="F:2 iron, 2 sulfur cluster binding"/>
    <property type="evidence" value="ECO:0007669"/>
    <property type="project" value="UniProtKB-KW"/>
</dbReference>
<reference evidence="7 8" key="1">
    <citation type="submission" date="2019-06" db="EMBL/GenBank/DDBJ databases">
        <title>Whole genome shotgun sequence of Cellulosimicrobium cellulans NBRC 15516.</title>
        <authorList>
            <person name="Hosoyama A."/>
            <person name="Uohara A."/>
            <person name="Ohji S."/>
            <person name="Ichikawa N."/>
        </authorList>
    </citation>
    <scope>NUCLEOTIDE SEQUENCE [LARGE SCALE GENOMIC DNA]</scope>
    <source>
        <strain evidence="7 8">NBRC 15516</strain>
    </source>
</reference>
<keyword evidence="2" id="KW-0479">Metal-binding</keyword>
<keyword evidence="4" id="KW-0411">Iron-sulfur</keyword>
<dbReference type="Gene3D" id="3.40.5.90">
    <property type="entry name" value="CDGSH iron-sulfur domain, mitoNEET-type"/>
    <property type="match status" value="1"/>
</dbReference>